<comment type="caution">
    <text evidence="1">The sequence shown here is derived from an EMBL/GenBank/DDBJ whole genome shotgun (WGS) entry which is preliminary data.</text>
</comment>
<keyword evidence="2" id="KW-1185">Reference proteome</keyword>
<dbReference type="Proteomes" id="UP000269221">
    <property type="component" value="Unassembled WGS sequence"/>
</dbReference>
<dbReference type="AlphaFoldDB" id="A0A3M0IT12"/>
<reference evidence="1 2" key="1">
    <citation type="submission" date="2018-07" db="EMBL/GenBank/DDBJ databases">
        <title>A high quality draft genome assembly of the barn swallow (H. rustica rustica).</title>
        <authorList>
            <person name="Formenti G."/>
            <person name="Chiara M."/>
            <person name="Poveda L."/>
            <person name="Francoijs K.-J."/>
            <person name="Bonisoli-Alquati A."/>
            <person name="Canova L."/>
            <person name="Gianfranceschi L."/>
            <person name="Horner D.S."/>
            <person name="Saino N."/>
        </authorList>
    </citation>
    <scope>NUCLEOTIDE SEQUENCE [LARGE SCALE GENOMIC DNA]</scope>
    <source>
        <strain evidence="1">Chelidonia</strain>
        <tissue evidence="1">Blood</tissue>
    </source>
</reference>
<sequence length="100" mass="10915">MGCMELLEQVQRRHPGDERDGAALLRGKAEIFGIAQLGEEKLQGDLSVALQCLQEPTRNVEREGLQGPGVKGEWIQAKRGVIQDGYWEGILLCEGGEALA</sequence>
<organism evidence="1 2">
    <name type="scientific">Hirundo rustica rustica</name>
    <dbReference type="NCBI Taxonomy" id="333673"/>
    <lineage>
        <taxon>Eukaryota</taxon>
        <taxon>Metazoa</taxon>
        <taxon>Chordata</taxon>
        <taxon>Craniata</taxon>
        <taxon>Vertebrata</taxon>
        <taxon>Euteleostomi</taxon>
        <taxon>Archelosauria</taxon>
        <taxon>Archosauria</taxon>
        <taxon>Dinosauria</taxon>
        <taxon>Saurischia</taxon>
        <taxon>Theropoda</taxon>
        <taxon>Coelurosauria</taxon>
        <taxon>Aves</taxon>
        <taxon>Neognathae</taxon>
        <taxon>Neoaves</taxon>
        <taxon>Telluraves</taxon>
        <taxon>Australaves</taxon>
        <taxon>Passeriformes</taxon>
        <taxon>Sylvioidea</taxon>
        <taxon>Hirundinidae</taxon>
        <taxon>Hirundo</taxon>
    </lineage>
</organism>
<protein>
    <submittedName>
        <fullName evidence="1">Uncharacterized protein</fullName>
    </submittedName>
</protein>
<gene>
    <name evidence="1" type="ORF">DUI87_31882</name>
</gene>
<evidence type="ECO:0000313" key="2">
    <source>
        <dbReference type="Proteomes" id="UP000269221"/>
    </source>
</evidence>
<evidence type="ECO:0000313" key="1">
    <source>
        <dbReference type="EMBL" id="RMB91652.1"/>
    </source>
</evidence>
<name>A0A3M0IT12_HIRRU</name>
<proteinExistence type="predicted"/>
<accession>A0A3M0IT12</accession>
<dbReference type="EMBL" id="QRBI01000235">
    <property type="protein sequence ID" value="RMB91652.1"/>
    <property type="molecule type" value="Genomic_DNA"/>
</dbReference>